<organism evidence="1 2">
    <name type="scientific">Neophaeococcomyces mojaviensis</name>
    <dbReference type="NCBI Taxonomy" id="3383035"/>
    <lineage>
        <taxon>Eukaryota</taxon>
        <taxon>Fungi</taxon>
        <taxon>Dikarya</taxon>
        <taxon>Ascomycota</taxon>
        <taxon>Pezizomycotina</taxon>
        <taxon>Eurotiomycetes</taxon>
        <taxon>Chaetothyriomycetidae</taxon>
        <taxon>Chaetothyriales</taxon>
        <taxon>Chaetothyriales incertae sedis</taxon>
        <taxon>Neophaeococcomyces</taxon>
    </lineage>
</organism>
<dbReference type="EMBL" id="JAPDRQ010000204">
    <property type="protein sequence ID" value="KAJ9652332.1"/>
    <property type="molecule type" value="Genomic_DNA"/>
</dbReference>
<name>A0ACC2ZXA1_9EURO</name>
<gene>
    <name evidence="1" type="ORF">H2198_008420</name>
</gene>
<comment type="caution">
    <text evidence="1">The sequence shown here is derived from an EMBL/GenBank/DDBJ whole genome shotgun (WGS) entry which is preliminary data.</text>
</comment>
<evidence type="ECO:0000313" key="1">
    <source>
        <dbReference type="EMBL" id="KAJ9652332.1"/>
    </source>
</evidence>
<sequence>MLFMSLYIAAGLLLSSIVSAEPASNTISFRFEKLKVPVHKGSVSELYKRQSGTVTTQITNEQLLYLINITVGTPPQPIGLQLDTGSSDIWFPSYNSDVCNEGAEYCSLGSFNYQQSSTFSQIDSYGAFQIAYVDGSEIQGIYMSDVLNIGSTQLTNATLALATHADRDLGIMGIGFQTGESSANRRTSPFTYPNVINLLKSQGHISSLSYSLWLDDLNDNTGTILFGGVDTTKYTGPLISLPIQNDFQTGRKTSFTVTWTNLTLTNSGPSETVVLDPGSPQPAILDSGTTLTYLPDAVANQIFNALGVITDPRIGQIAPCRLAANNLTFTYTFGGSGGASISIPISELLIPLITQDGTPYTGRRGGGDALCQFGIDAAGSNPILFGDTFLRSAYVVYDLENLQIGLAQLNTKASASGSGNVQVISASPAGIPDVTSTASAVTVDQTYTGNPLITVGVSGTGSGIGTERSTLATSGTGVISRSATLQLTASGTSAFSATARTSSASSSGGRGSSSTSGSGSTASGSAAGGASGSGSATGSASSASTTAGAVRRFAASEQCYALVFFGISIASFLMGFATLIL</sequence>
<dbReference type="Proteomes" id="UP001172386">
    <property type="component" value="Unassembled WGS sequence"/>
</dbReference>
<proteinExistence type="predicted"/>
<reference evidence="1" key="1">
    <citation type="submission" date="2022-10" db="EMBL/GenBank/DDBJ databases">
        <title>Culturing micro-colonial fungi from biological soil crusts in the Mojave desert and describing Neophaeococcomyces mojavensis, and introducing the new genera and species Taxawa tesnikishii.</title>
        <authorList>
            <person name="Kurbessoian T."/>
            <person name="Stajich J.E."/>
        </authorList>
    </citation>
    <scope>NUCLEOTIDE SEQUENCE</scope>
    <source>
        <strain evidence="1">JES_112</strain>
    </source>
</reference>
<keyword evidence="2" id="KW-1185">Reference proteome</keyword>
<protein>
    <submittedName>
        <fullName evidence="1">Uncharacterized protein</fullName>
    </submittedName>
</protein>
<accession>A0ACC2ZXA1</accession>
<evidence type="ECO:0000313" key="2">
    <source>
        <dbReference type="Proteomes" id="UP001172386"/>
    </source>
</evidence>